<keyword evidence="1" id="KW-0732">Signal</keyword>
<name>A0A846HA60_9CYAN</name>
<evidence type="ECO:0000256" key="1">
    <source>
        <dbReference type="SAM" id="SignalP"/>
    </source>
</evidence>
<dbReference type="Proteomes" id="UP000031549">
    <property type="component" value="Unassembled WGS sequence"/>
</dbReference>
<keyword evidence="3" id="KW-1185">Reference proteome</keyword>
<reference evidence="2 3" key="1">
    <citation type="journal article" date="2015" name="Genome Announc.">
        <title>Draft Genome Sequence of Cyanobacterium Hassallia byssoidea Strain VB512170, Isolated from Monuments in India.</title>
        <authorList>
            <person name="Singh D."/>
            <person name="Chandrababunaidu M.M."/>
            <person name="Panda A."/>
            <person name="Sen D."/>
            <person name="Bhattacharyya S."/>
            <person name="Adhikary S.P."/>
            <person name="Tripathy S."/>
        </authorList>
    </citation>
    <scope>NUCLEOTIDE SEQUENCE [LARGE SCALE GENOMIC DNA]</scope>
    <source>
        <strain evidence="2 3">VB512170</strain>
    </source>
</reference>
<sequence>MKVQKSLLFGLTTVAIAFTATPTFSQSSSNSNTLFGCEIIKDTPTTVAYNPKNQEEYKPLIKWEKEYIESQDLVSHCQRAAKILKNRYDKEELGLWGLELNSNNQTAVICLINQRGKSCNLSGEEFFRVKNVKTAQDFYKALSAIVVPPNIIELDEKTIKDKFRAGAVDQTYSRMRPRSWFQILFQ</sequence>
<evidence type="ECO:0000313" key="3">
    <source>
        <dbReference type="Proteomes" id="UP000031549"/>
    </source>
</evidence>
<accession>A0A846HA60</accession>
<evidence type="ECO:0000313" key="2">
    <source>
        <dbReference type="EMBL" id="NEU74477.1"/>
    </source>
</evidence>
<gene>
    <name evidence="2" type="ORF">PI95_018405</name>
</gene>
<dbReference type="RefSeq" id="WP_039752746.1">
    <property type="nucleotide sequence ID" value="NZ_JTCM02000042.1"/>
</dbReference>
<proteinExistence type="predicted"/>
<organism evidence="2 3">
    <name type="scientific">Hassallia byssoidea VB512170</name>
    <dbReference type="NCBI Taxonomy" id="1304833"/>
    <lineage>
        <taxon>Bacteria</taxon>
        <taxon>Bacillati</taxon>
        <taxon>Cyanobacteriota</taxon>
        <taxon>Cyanophyceae</taxon>
        <taxon>Nostocales</taxon>
        <taxon>Tolypothrichaceae</taxon>
        <taxon>Hassallia</taxon>
    </lineage>
</organism>
<comment type="caution">
    <text evidence="2">The sequence shown here is derived from an EMBL/GenBank/DDBJ whole genome shotgun (WGS) entry which is preliminary data.</text>
</comment>
<feature type="chain" id="PRO_5033017540" evidence="1">
    <location>
        <begin position="26"/>
        <end position="186"/>
    </location>
</feature>
<protein>
    <submittedName>
        <fullName evidence="2">Uncharacterized protein</fullName>
    </submittedName>
</protein>
<dbReference type="EMBL" id="JTCM02000042">
    <property type="protein sequence ID" value="NEU74477.1"/>
    <property type="molecule type" value="Genomic_DNA"/>
</dbReference>
<dbReference type="AlphaFoldDB" id="A0A846HA60"/>
<feature type="signal peptide" evidence="1">
    <location>
        <begin position="1"/>
        <end position="25"/>
    </location>
</feature>